<dbReference type="InterPro" id="IPR036198">
    <property type="entry name" value="Ecotin_sf"/>
</dbReference>
<accession>A0AAV2VVK8</accession>
<evidence type="ECO:0000256" key="1">
    <source>
        <dbReference type="ARBA" id="ARBA00010558"/>
    </source>
</evidence>
<evidence type="ECO:0000313" key="3">
    <source>
        <dbReference type="EMBL" id="CCO48660.1"/>
    </source>
</evidence>
<dbReference type="RefSeq" id="WP_022613083.1">
    <property type="nucleotide sequence ID" value="NZ_LK391965.1"/>
</dbReference>
<comment type="similarity">
    <text evidence="1">Belongs to the protease inhibitor I11 (ecotin) family.</text>
</comment>
<dbReference type="Gene3D" id="2.60.40.550">
    <property type="entry name" value="Ecotin"/>
    <property type="match status" value="1"/>
</dbReference>
<dbReference type="GO" id="GO:0004867">
    <property type="term" value="F:serine-type endopeptidase inhibitor activity"/>
    <property type="evidence" value="ECO:0007669"/>
    <property type="project" value="InterPro"/>
</dbReference>
<protein>
    <submittedName>
        <fullName evidence="3">Protease Inhibitor Ecotin domain protein</fullName>
    </submittedName>
</protein>
<reference evidence="3 4" key="1">
    <citation type="journal article" date="2013" name="ISME J.">
        <title>Comparative genomics of pathogenic lineages of Vibrio nigripulchritudo identifies virulence-associated traits.</title>
        <authorList>
            <person name="Goudenege D."/>
            <person name="Labreuche Y."/>
            <person name="Krin E."/>
            <person name="Ansquer D."/>
            <person name="Mangenot S."/>
            <person name="Calteau A."/>
            <person name="Medigue C."/>
            <person name="Mazel D."/>
            <person name="Polz M.F."/>
            <person name="Le Roux F."/>
        </authorList>
    </citation>
    <scope>NUCLEOTIDE SEQUENCE [LARGE SCALE GENOMIC DNA]</scope>
    <source>
        <strain evidence="3 4">SOn1</strain>
    </source>
</reference>
<sequence length="294" mass="32528">MKKTILAVALSISAFSAFAQSNENIFVQHKWIDLQTNLTDLAQVQAACQAHGTNYHVPTSAQLSTFRTEYRDRTQRRALRSFLVNALSGEKERNRLTVTTPNFLVDFGGEASQASIEATGIRGTVKYQPLLGDGSIENSNNSDDLFTSLLASFVSSEQSNQPILNVCMQVGEVQEVVDEYAGLKRHEFTLPSLENESEKLIDFVINTQVTETCNSTALDGTIIKKPANGIESTHYVLPSYGITQTLKACTSVSENKELLRVENSNVFSYDSSEPLVIYAPEDLEVKYSVKNIVR</sequence>
<dbReference type="Pfam" id="PF03974">
    <property type="entry name" value="Ecotin"/>
    <property type="match status" value="1"/>
</dbReference>
<dbReference type="SUPFAM" id="SSF49772">
    <property type="entry name" value="Ecotin, trypsin inhibitor"/>
    <property type="match status" value="1"/>
</dbReference>
<comment type="caution">
    <text evidence="3">The sequence shown here is derived from an EMBL/GenBank/DDBJ whole genome shotgun (WGS) entry which is preliminary data.</text>
</comment>
<evidence type="ECO:0000256" key="2">
    <source>
        <dbReference type="SAM" id="SignalP"/>
    </source>
</evidence>
<dbReference type="EMBL" id="CAOF01000151">
    <property type="protein sequence ID" value="CCO48660.1"/>
    <property type="molecule type" value="Genomic_DNA"/>
</dbReference>
<evidence type="ECO:0000313" key="4">
    <source>
        <dbReference type="Proteomes" id="UP000018211"/>
    </source>
</evidence>
<keyword evidence="2" id="KW-0732">Signal</keyword>
<feature type="chain" id="PRO_5043461192" evidence="2">
    <location>
        <begin position="20"/>
        <end position="294"/>
    </location>
</feature>
<dbReference type="Proteomes" id="UP000018211">
    <property type="component" value="Unassembled WGS sequence"/>
</dbReference>
<keyword evidence="3" id="KW-0646">Protease inhibitor</keyword>
<dbReference type="InterPro" id="IPR005658">
    <property type="entry name" value="Prot_inh_ecotin"/>
</dbReference>
<organism evidence="3 4">
    <name type="scientific">Vibrio nigripulchritudo SOn1</name>
    <dbReference type="NCBI Taxonomy" id="1238450"/>
    <lineage>
        <taxon>Bacteria</taxon>
        <taxon>Pseudomonadati</taxon>
        <taxon>Pseudomonadota</taxon>
        <taxon>Gammaproteobacteria</taxon>
        <taxon>Vibrionales</taxon>
        <taxon>Vibrionaceae</taxon>
        <taxon>Vibrio</taxon>
    </lineage>
</organism>
<proteinExistence type="inferred from homology"/>
<name>A0AAV2VVK8_9VIBR</name>
<dbReference type="AlphaFoldDB" id="A0AAV2VVK8"/>
<gene>
    <name evidence="3" type="ORF">VIBNISOn1_580001</name>
</gene>
<feature type="signal peptide" evidence="2">
    <location>
        <begin position="1"/>
        <end position="19"/>
    </location>
</feature>